<dbReference type="FunFam" id="2.60.40.420:FF:000040">
    <property type="entry name" value="Azurin"/>
    <property type="match status" value="1"/>
</dbReference>
<dbReference type="CDD" id="cd13922">
    <property type="entry name" value="Azurin"/>
    <property type="match status" value="1"/>
</dbReference>
<dbReference type="InterPro" id="IPR000923">
    <property type="entry name" value="BlueCu_1"/>
</dbReference>
<dbReference type="InterPro" id="IPR028871">
    <property type="entry name" value="BlueCu_1_BS"/>
</dbReference>
<comment type="caution">
    <text evidence="10">The sequence shown here is derived from an EMBL/GenBank/DDBJ whole genome shotgun (WGS) entry which is preliminary data.</text>
</comment>
<dbReference type="GO" id="GO:0042597">
    <property type="term" value="C:periplasmic space"/>
    <property type="evidence" value="ECO:0007669"/>
    <property type="project" value="UniProtKB-SubCell"/>
</dbReference>
<evidence type="ECO:0000256" key="6">
    <source>
        <dbReference type="ARBA" id="ARBA00023008"/>
    </source>
</evidence>
<dbReference type="SUPFAM" id="SSF49503">
    <property type="entry name" value="Cupredoxins"/>
    <property type="match status" value="1"/>
</dbReference>
<evidence type="ECO:0000256" key="4">
    <source>
        <dbReference type="ARBA" id="ARBA00022764"/>
    </source>
</evidence>
<evidence type="ECO:0000256" key="3">
    <source>
        <dbReference type="ARBA" id="ARBA00022723"/>
    </source>
</evidence>
<comment type="function">
    <text evidence="8">Transfers electrons from cytochrome c551 to cytochrome oxidase.</text>
</comment>
<dbReference type="Pfam" id="PF00127">
    <property type="entry name" value="Copper-bind"/>
    <property type="match status" value="1"/>
</dbReference>
<dbReference type="AlphaFoldDB" id="A0A4R6DUV3"/>
<keyword evidence="4 8" id="KW-0574">Periplasm</keyword>
<dbReference type="PANTHER" id="PTHR38439">
    <property type="entry name" value="AURACYANIN-B"/>
    <property type="match status" value="1"/>
</dbReference>
<feature type="chain" id="PRO_5021040317" description="Azurin" evidence="8">
    <location>
        <begin position="24"/>
        <end position="150"/>
    </location>
</feature>
<evidence type="ECO:0000256" key="1">
    <source>
        <dbReference type="ARBA" id="ARBA00004418"/>
    </source>
</evidence>
<organism evidence="10 11">
    <name type="scientific">Azoarcus indigens</name>
    <dbReference type="NCBI Taxonomy" id="29545"/>
    <lineage>
        <taxon>Bacteria</taxon>
        <taxon>Pseudomonadati</taxon>
        <taxon>Pseudomonadota</taxon>
        <taxon>Betaproteobacteria</taxon>
        <taxon>Rhodocyclales</taxon>
        <taxon>Zoogloeaceae</taxon>
        <taxon>Azoarcus</taxon>
    </lineage>
</organism>
<dbReference type="Proteomes" id="UP000295129">
    <property type="component" value="Unassembled WGS sequence"/>
</dbReference>
<dbReference type="InterPro" id="IPR050845">
    <property type="entry name" value="Cu-binding_ET"/>
</dbReference>
<dbReference type="PROSITE" id="PS00196">
    <property type="entry name" value="COPPER_BLUE"/>
    <property type="match status" value="1"/>
</dbReference>
<keyword evidence="2 8" id="KW-0813">Transport</keyword>
<feature type="signal peptide" evidence="8">
    <location>
        <begin position="1"/>
        <end position="23"/>
    </location>
</feature>
<accession>A0A4R6DUV3</accession>
<name>A0A4R6DUV3_9RHOO</name>
<protein>
    <recommendedName>
        <fullName evidence="8">Azurin</fullName>
    </recommendedName>
</protein>
<dbReference type="InterPro" id="IPR014068">
    <property type="entry name" value="Azurin"/>
</dbReference>
<evidence type="ECO:0000256" key="7">
    <source>
        <dbReference type="ARBA" id="ARBA00023157"/>
    </source>
</evidence>
<dbReference type="RefSeq" id="WP_133593132.1">
    <property type="nucleotide sequence ID" value="NZ_SNVV01000013.1"/>
</dbReference>
<comment type="subcellular location">
    <subcellularLocation>
        <location evidence="1 8">Periplasm</location>
    </subcellularLocation>
</comment>
<keyword evidence="11" id="KW-1185">Reference proteome</keyword>
<evidence type="ECO:0000256" key="8">
    <source>
        <dbReference type="RuleBase" id="RU363017"/>
    </source>
</evidence>
<evidence type="ECO:0000259" key="9">
    <source>
        <dbReference type="Pfam" id="PF00127"/>
    </source>
</evidence>
<evidence type="ECO:0000313" key="10">
    <source>
        <dbReference type="EMBL" id="TDN48990.1"/>
    </source>
</evidence>
<sequence>MKMKVKGIVAAAILSAAAVPAWAATCEATVEGNDAMQFNVKEITVDKSCKKFTVHLKHTGKLAKAAMGHNLVIAKTADLQGIATDGAAAGPAKDYVKDGDARVIAHTKLIGGGESDSVSFDVSALKAGESYSYFCSFPGHWAVMKGAIKF</sequence>
<reference evidence="10 11" key="1">
    <citation type="submission" date="2019-03" db="EMBL/GenBank/DDBJ databases">
        <title>Genomic Encyclopedia of Type Strains, Phase IV (KMG-IV): sequencing the most valuable type-strain genomes for metagenomic binning, comparative biology and taxonomic classification.</title>
        <authorList>
            <person name="Goeker M."/>
        </authorList>
    </citation>
    <scope>NUCLEOTIDE SEQUENCE [LARGE SCALE GENOMIC DNA]</scope>
    <source>
        <strain evidence="10 11">DSM 12121</strain>
    </source>
</reference>
<keyword evidence="6 8" id="KW-0186">Copper</keyword>
<keyword evidence="7" id="KW-1015">Disulfide bond</keyword>
<dbReference type="GO" id="GO:0009055">
    <property type="term" value="F:electron transfer activity"/>
    <property type="evidence" value="ECO:0007669"/>
    <property type="project" value="InterPro"/>
</dbReference>
<proteinExistence type="predicted"/>
<feature type="domain" description="Blue (type 1) copper" evidence="9">
    <location>
        <begin position="25"/>
        <end position="149"/>
    </location>
</feature>
<keyword evidence="5 8" id="KW-0249">Electron transport</keyword>
<dbReference type="GO" id="GO:0005507">
    <property type="term" value="F:copper ion binding"/>
    <property type="evidence" value="ECO:0007669"/>
    <property type="project" value="UniProtKB-UniRule"/>
</dbReference>
<dbReference type="Gene3D" id="2.60.40.420">
    <property type="entry name" value="Cupredoxins - blue copper proteins"/>
    <property type="match status" value="1"/>
</dbReference>
<dbReference type="NCBIfam" id="TIGR02695">
    <property type="entry name" value="azurin"/>
    <property type="match status" value="1"/>
</dbReference>
<gene>
    <name evidence="10" type="ORF">C7389_113113</name>
</gene>
<keyword evidence="8" id="KW-0732">Signal</keyword>
<keyword evidence="3 8" id="KW-0479">Metal-binding</keyword>
<dbReference type="EMBL" id="SNVV01000013">
    <property type="protein sequence ID" value="TDN48990.1"/>
    <property type="molecule type" value="Genomic_DNA"/>
</dbReference>
<dbReference type="InterPro" id="IPR008972">
    <property type="entry name" value="Cupredoxin"/>
</dbReference>
<dbReference type="PANTHER" id="PTHR38439:SF2">
    <property type="entry name" value="OUTER MEMBRANE PROTEIN H.8"/>
    <property type="match status" value="1"/>
</dbReference>
<evidence type="ECO:0000313" key="11">
    <source>
        <dbReference type="Proteomes" id="UP000295129"/>
    </source>
</evidence>
<evidence type="ECO:0000256" key="2">
    <source>
        <dbReference type="ARBA" id="ARBA00022448"/>
    </source>
</evidence>
<evidence type="ECO:0000256" key="5">
    <source>
        <dbReference type="ARBA" id="ARBA00022982"/>
    </source>
</evidence>
<dbReference type="OrthoDB" id="9814063at2"/>